<dbReference type="InterPro" id="IPR050091">
    <property type="entry name" value="PKS_NRPS_Biosynth_Enz"/>
</dbReference>
<feature type="domain" description="Carrier" evidence="11">
    <location>
        <begin position="6594"/>
        <end position="6671"/>
    </location>
</feature>
<keyword evidence="7" id="KW-0677">Repeat</keyword>
<dbReference type="GO" id="GO:0006633">
    <property type="term" value="P:fatty acid biosynthetic process"/>
    <property type="evidence" value="ECO:0007669"/>
    <property type="project" value="InterPro"/>
</dbReference>
<dbReference type="InterPro" id="IPR042104">
    <property type="entry name" value="PKS_dehydratase_sf"/>
</dbReference>
<dbReference type="PROSITE" id="PS00012">
    <property type="entry name" value="PHOSPHOPANTETHEINE"/>
    <property type="match status" value="3"/>
</dbReference>
<feature type="active site" description="Proton acceptor; for dehydratase activity" evidence="9">
    <location>
        <position position="907"/>
    </location>
</feature>
<dbReference type="InterPro" id="IPR011032">
    <property type="entry name" value="GroES-like_sf"/>
</dbReference>
<keyword evidence="4" id="KW-0963">Cytoplasm</keyword>
<dbReference type="SMART" id="SM00822">
    <property type="entry name" value="PKS_KR"/>
    <property type="match status" value="4"/>
</dbReference>
<dbReference type="InterPro" id="IPR016035">
    <property type="entry name" value="Acyl_Trfase/lysoPLipase"/>
</dbReference>
<feature type="active site" description="Proton donor; for dehydratase activity" evidence="9">
    <location>
        <position position="4752"/>
    </location>
</feature>
<dbReference type="SMART" id="SM01294">
    <property type="entry name" value="PKS_PP_betabranch"/>
    <property type="match status" value="1"/>
</dbReference>
<feature type="active site" description="Proton acceptor; for dehydratase activity" evidence="9">
    <location>
        <position position="4593"/>
    </location>
</feature>
<evidence type="ECO:0000313" key="15">
    <source>
        <dbReference type="Proteomes" id="UP000316331"/>
    </source>
</evidence>
<dbReference type="InterPro" id="IPR013154">
    <property type="entry name" value="ADH-like_N"/>
</dbReference>
<evidence type="ECO:0000313" key="14">
    <source>
        <dbReference type="EMBL" id="TQM33570.1"/>
    </source>
</evidence>
<dbReference type="InterPro" id="IPR014031">
    <property type="entry name" value="Ketoacyl_synth_C"/>
</dbReference>
<feature type="domain" description="Ketosynthase family 3 (KS3)" evidence="12">
    <location>
        <begin position="5513"/>
        <end position="5941"/>
    </location>
</feature>
<dbReference type="InterPro" id="IPR049900">
    <property type="entry name" value="PKS_mFAS_DH"/>
</dbReference>
<dbReference type="Proteomes" id="UP000316331">
    <property type="component" value="Unassembled WGS sequence"/>
</dbReference>
<feature type="domain" description="Ketosynthase family 3 (KS3)" evidence="12">
    <location>
        <begin position="3648"/>
        <end position="4073"/>
    </location>
</feature>
<dbReference type="Pfam" id="PF14765">
    <property type="entry name" value="PS-DH"/>
    <property type="match status" value="3"/>
</dbReference>
<feature type="compositionally biased region" description="Polar residues" evidence="10">
    <location>
        <begin position="3466"/>
        <end position="3494"/>
    </location>
</feature>
<dbReference type="InterPro" id="IPR016036">
    <property type="entry name" value="Malonyl_transacylase_ACP-bd"/>
</dbReference>
<name>A0A543FI83_9NOCA</name>
<feature type="compositionally biased region" description="Basic and acidic residues" evidence="10">
    <location>
        <begin position="3115"/>
        <end position="3127"/>
    </location>
</feature>
<feature type="region of interest" description="N-terminal hotdog fold" evidence="9">
    <location>
        <begin position="870"/>
        <end position="986"/>
    </location>
</feature>
<feature type="region of interest" description="N-terminal hotdog fold" evidence="9">
    <location>
        <begin position="2378"/>
        <end position="2500"/>
    </location>
</feature>
<dbReference type="CDD" id="cd08955">
    <property type="entry name" value="KR_2_FAS_SDR_x"/>
    <property type="match status" value="1"/>
</dbReference>
<feature type="region of interest" description="N-terminal hotdog fold" evidence="9">
    <location>
        <begin position="4562"/>
        <end position="4680"/>
    </location>
</feature>
<feature type="region of interest" description="Disordered" evidence="10">
    <location>
        <begin position="2356"/>
        <end position="2397"/>
    </location>
</feature>
<dbReference type="SUPFAM" id="SSF52151">
    <property type="entry name" value="FabD/lysophospholipase-like"/>
    <property type="match status" value="2"/>
</dbReference>
<comment type="pathway">
    <text evidence="2">Antibiotic biosynthesis.</text>
</comment>
<feature type="domain" description="Carrier" evidence="11">
    <location>
        <begin position="1621"/>
        <end position="1697"/>
    </location>
</feature>
<feature type="region of interest" description="C-terminal hotdog fold" evidence="9">
    <location>
        <begin position="4694"/>
        <end position="4835"/>
    </location>
</feature>
<organism evidence="14 15">
    <name type="scientific">Nocardia bhagyanarayanae</name>
    <dbReference type="NCBI Taxonomy" id="1215925"/>
    <lineage>
        <taxon>Bacteria</taxon>
        <taxon>Bacillati</taxon>
        <taxon>Actinomycetota</taxon>
        <taxon>Actinomycetes</taxon>
        <taxon>Mycobacteriales</taxon>
        <taxon>Nocardiaceae</taxon>
        <taxon>Nocardia</taxon>
    </lineage>
</organism>
<dbReference type="EMBL" id="VFPG01000001">
    <property type="protein sequence ID" value="TQM33570.1"/>
    <property type="molecule type" value="Genomic_DNA"/>
</dbReference>
<dbReference type="InterPro" id="IPR020806">
    <property type="entry name" value="PKS_PP-bd"/>
</dbReference>
<keyword evidence="8" id="KW-0511">Multifunctional enzyme</keyword>
<gene>
    <name evidence="14" type="ORF">FB390_5303</name>
</gene>
<feature type="active site" description="Proton acceptor; for dehydratase activity" evidence="9">
    <location>
        <position position="2412"/>
    </location>
</feature>
<dbReference type="Gene3D" id="3.90.180.10">
    <property type="entry name" value="Medium-chain alcohol dehydrogenases, catalytic domain"/>
    <property type="match status" value="1"/>
</dbReference>
<evidence type="ECO:0000256" key="5">
    <source>
        <dbReference type="ARBA" id="ARBA00022553"/>
    </source>
</evidence>
<proteinExistence type="predicted"/>
<dbReference type="InterPro" id="IPR013968">
    <property type="entry name" value="PKS_KR"/>
</dbReference>
<dbReference type="CDD" id="cd00833">
    <property type="entry name" value="PKS"/>
    <property type="match status" value="5"/>
</dbReference>
<dbReference type="InterPro" id="IPR032821">
    <property type="entry name" value="PKS_assoc"/>
</dbReference>
<feature type="compositionally biased region" description="Low complexity" evidence="10">
    <location>
        <begin position="1722"/>
        <end position="1731"/>
    </location>
</feature>
<dbReference type="SUPFAM" id="SSF51735">
    <property type="entry name" value="NAD(P)-binding Rossmann-fold domains"/>
    <property type="match status" value="8"/>
</dbReference>
<dbReference type="CDD" id="cd08953">
    <property type="entry name" value="KR_2_SDR_x"/>
    <property type="match status" value="1"/>
</dbReference>
<dbReference type="InterPro" id="IPR054514">
    <property type="entry name" value="RhiE-like_linker"/>
</dbReference>
<dbReference type="GO" id="GO:0016491">
    <property type="term" value="F:oxidoreductase activity"/>
    <property type="evidence" value="ECO:0007669"/>
    <property type="project" value="InterPro"/>
</dbReference>
<dbReference type="SMART" id="SM00829">
    <property type="entry name" value="PKS_ER"/>
    <property type="match status" value="1"/>
</dbReference>
<feature type="domain" description="Ketosynthase family 3 (KS3)" evidence="12">
    <location>
        <begin position="29"/>
        <end position="449"/>
    </location>
</feature>
<evidence type="ECO:0000256" key="8">
    <source>
        <dbReference type="ARBA" id="ARBA00023268"/>
    </source>
</evidence>
<keyword evidence="3" id="KW-0596">Phosphopantetheine</keyword>
<evidence type="ECO:0000256" key="10">
    <source>
        <dbReference type="SAM" id="MobiDB-lite"/>
    </source>
</evidence>
<feature type="region of interest" description="Disordered" evidence="10">
    <location>
        <begin position="3457"/>
        <end position="3494"/>
    </location>
</feature>
<feature type="region of interest" description="Disordered" evidence="10">
    <location>
        <begin position="1722"/>
        <end position="1770"/>
    </location>
</feature>
<feature type="active site" description="Proton donor; for dehydratase activity" evidence="9">
    <location>
        <position position="2573"/>
    </location>
</feature>
<evidence type="ECO:0000259" key="11">
    <source>
        <dbReference type="PROSITE" id="PS50075"/>
    </source>
</evidence>
<dbReference type="Pfam" id="PF21089">
    <property type="entry name" value="PKS_DH_N"/>
    <property type="match status" value="1"/>
</dbReference>
<keyword evidence="5" id="KW-0597">Phosphoprotein</keyword>
<dbReference type="InterPro" id="IPR057326">
    <property type="entry name" value="KR_dom"/>
</dbReference>
<dbReference type="Pfam" id="PF00698">
    <property type="entry name" value="Acyl_transf_1"/>
    <property type="match status" value="2"/>
</dbReference>
<dbReference type="FunFam" id="3.40.47.10:FF:000019">
    <property type="entry name" value="Polyketide synthase type I"/>
    <property type="match status" value="4"/>
</dbReference>
<dbReference type="Pfam" id="PF00550">
    <property type="entry name" value="PP-binding"/>
    <property type="match status" value="4"/>
</dbReference>
<dbReference type="PROSITE" id="PS50075">
    <property type="entry name" value="CARRIER"/>
    <property type="match status" value="4"/>
</dbReference>
<feature type="region of interest" description="Disordered" evidence="10">
    <location>
        <begin position="5414"/>
        <end position="5465"/>
    </location>
</feature>
<dbReference type="InterPro" id="IPR006162">
    <property type="entry name" value="Ppantetheine_attach_site"/>
</dbReference>
<accession>A0A543FI83</accession>
<feature type="compositionally biased region" description="Basic and acidic residues" evidence="10">
    <location>
        <begin position="4531"/>
        <end position="4547"/>
    </location>
</feature>
<dbReference type="Gene3D" id="3.40.366.10">
    <property type="entry name" value="Malonyl-Coenzyme A Acyl Carrier Protein, domain 2"/>
    <property type="match status" value="2"/>
</dbReference>
<reference evidence="14 15" key="1">
    <citation type="submission" date="2019-06" db="EMBL/GenBank/DDBJ databases">
        <title>Sequencing the genomes of 1000 actinobacteria strains.</title>
        <authorList>
            <person name="Klenk H.-P."/>
        </authorList>
    </citation>
    <scope>NUCLEOTIDE SEQUENCE [LARGE SCALE GENOMIC DNA]</scope>
    <source>
        <strain evidence="14 15">DSM 103495</strain>
    </source>
</reference>
<feature type="region of interest" description="Disordered" evidence="10">
    <location>
        <begin position="4523"/>
        <end position="4557"/>
    </location>
</feature>
<evidence type="ECO:0000256" key="9">
    <source>
        <dbReference type="PROSITE-ProRule" id="PRU01363"/>
    </source>
</evidence>
<dbReference type="PROSITE" id="PS00606">
    <property type="entry name" value="KS3_1"/>
    <property type="match status" value="4"/>
</dbReference>
<dbReference type="Pfam" id="PF00109">
    <property type="entry name" value="ketoacyl-synt"/>
    <property type="match status" value="5"/>
</dbReference>
<feature type="domain" description="Carrier" evidence="11">
    <location>
        <begin position="3492"/>
        <end position="3568"/>
    </location>
</feature>
<dbReference type="Gene3D" id="3.30.70.3290">
    <property type="match status" value="3"/>
</dbReference>
<dbReference type="InterPro" id="IPR014043">
    <property type="entry name" value="Acyl_transferase_dom"/>
</dbReference>
<keyword evidence="15" id="KW-1185">Reference proteome</keyword>
<dbReference type="InterPro" id="IPR016039">
    <property type="entry name" value="Thiolase-like"/>
</dbReference>
<dbReference type="PROSITE" id="PS52019">
    <property type="entry name" value="PKS_MFAS_DH"/>
    <property type="match status" value="3"/>
</dbReference>
<dbReference type="SMART" id="SM00827">
    <property type="entry name" value="PKS_AT"/>
    <property type="match status" value="2"/>
</dbReference>
<evidence type="ECO:0000259" key="12">
    <source>
        <dbReference type="PROSITE" id="PS52004"/>
    </source>
</evidence>
<dbReference type="SMART" id="SM00823">
    <property type="entry name" value="PKS_PP"/>
    <property type="match status" value="4"/>
</dbReference>
<evidence type="ECO:0000256" key="3">
    <source>
        <dbReference type="ARBA" id="ARBA00022450"/>
    </source>
</evidence>
<dbReference type="Pfam" id="PF22621">
    <property type="entry name" value="CurL-like_PKS_C"/>
    <property type="match status" value="2"/>
</dbReference>
<evidence type="ECO:0000256" key="6">
    <source>
        <dbReference type="ARBA" id="ARBA00022679"/>
    </source>
</evidence>
<dbReference type="Gene3D" id="3.40.47.10">
    <property type="match status" value="5"/>
</dbReference>
<evidence type="ECO:0000256" key="2">
    <source>
        <dbReference type="ARBA" id="ARBA00004792"/>
    </source>
</evidence>
<dbReference type="SMART" id="SM00826">
    <property type="entry name" value="PKS_DH"/>
    <property type="match status" value="2"/>
</dbReference>
<dbReference type="InterPro" id="IPR036736">
    <property type="entry name" value="ACP-like_sf"/>
</dbReference>
<dbReference type="SMART" id="SM00825">
    <property type="entry name" value="PKS_KS"/>
    <property type="match status" value="5"/>
</dbReference>
<feature type="region of interest" description="Disordered" evidence="10">
    <location>
        <begin position="1594"/>
        <end position="1620"/>
    </location>
</feature>
<dbReference type="Pfam" id="PF08240">
    <property type="entry name" value="ADH_N"/>
    <property type="match status" value="1"/>
</dbReference>
<dbReference type="Pfam" id="PF16197">
    <property type="entry name" value="KAsynt_C_assoc"/>
    <property type="match status" value="1"/>
</dbReference>
<evidence type="ECO:0000256" key="7">
    <source>
        <dbReference type="ARBA" id="ARBA00022737"/>
    </source>
</evidence>
<feature type="region of interest" description="Disordered" evidence="10">
    <location>
        <begin position="3115"/>
        <end position="3136"/>
    </location>
</feature>
<dbReference type="GO" id="GO:0004315">
    <property type="term" value="F:3-oxoacyl-[acyl-carrier-protein] synthase activity"/>
    <property type="evidence" value="ECO:0007669"/>
    <property type="project" value="InterPro"/>
</dbReference>
<dbReference type="SUPFAM" id="SSF53901">
    <property type="entry name" value="Thiolase-like"/>
    <property type="match status" value="5"/>
</dbReference>
<dbReference type="CDD" id="cd05195">
    <property type="entry name" value="enoyl_red"/>
    <property type="match status" value="1"/>
</dbReference>
<feature type="domain" description="Ketosynthase family 3 (KS3)" evidence="12">
    <location>
        <begin position="6723"/>
        <end position="7143"/>
    </location>
</feature>
<dbReference type="OrthoDB" id="4516163at2"/>
<keyword evidence="6 14" id="KW-0808">Transferase</keyword>
<dbReference type="SUPFAM" id="SSF50129">
    <property type="entry name" value="GroES-like"/>
    <property type="match status" value="1"/>
</dbReference>
<dbReference type="InterPro" id="IPR036291">
    <property type="entry name" value="NAD(P)-bd_dom_sf"/>
</dbReference>
<comment type="caution">
    <text evidence="14">The sequence shown here is derived from an EMBL/GenBank/DDBJ whole genome shotgun (WGS) entry which is preliminary data.</text>
</comment>
<feature type="domain" description="PKS/mFAS DH" evidence="13">
    <location>
        <begin position="870"/>
        <end position="1136"/>
    </location>
</feature>
<feature type="domain" description="Carrier" evidence="11">
    <location>
        <begin position="5336"/>
        <end position="5412"/>
    </location>
</feature>
<sequence length="7199" mass="762713">MADDGYGLRALLTRALRRIQELEAEQHAHEPIAVVGIGCRFPGGVQSPDSYWDLVISGRDAIVDVPADRWPITDSAQPSGLRRAGLLDASIDAIDAEFFGIAPREAAAMDPQQRLVLEVAWEAMEDAAISPGSIAAARTGVFLGVSWQEYQRTITPDWVRSVDAHTLTGTMSSIVAGRVAYLLGLRGPAVALDTACSSSLVAVHQACRSLRSGECDVALAGGVNLLQSELISAALSRMGALSADGRCRPFDARANGYVRGEGAGVIVLKPLSRAIADGDEIRALIRGSSVNHDGRSMGLTAPNPVAQRELLREALADAGCDAARIGYVETHGTGTPLGDPIEIEALSEVLGAPRSDNSMCLLGSVKSQIGHLEAAAGIAGLIKTVLLLQRGRIPRQHEFDTLNPRITLDGTALAVPTRDVEWPEADRPRLAGVSSFGFAGTNAHVVLEAAAAVDEIGTTAETPAVLALSARTATALEALTARYGSLLARTELPLTDIGATATLGRAHFEHRRAIVASTSTEAVRGLAMPQWHTGLPEDRRNPRVAMLFTGQGSQYAGMGAPLYHRHPDFRAALDHCDDILGVLPGGLRLRSLLFEVSDEVLTRTEYAQPALFAFEWACVELWAAWGIRPDVVLGHSLGELVAATVAGALDLEEGLRLAAERGRLMQAVPRRGAMAAVFGAQGEFTDLLGELASSLSVAAVNGQRQFVVSGTEAAVQRVRDVAAERAIRAVSLPGTTAFHSPMLDPILDDFEAKVAELVTGASRVTSIPLVSNVTGKSIEAAAMDAGYWREHARATVRFAEGMQAVADFGVDAYLEVGPHPVLLDFGRQVDPEAMWLPSQRRSSSDDTMILTSLGEIYCAGADINWAAVVPEGARRRNGLPTYPFERERLALPLSADASTDTGYLAEHRFQDRPVVPAAYLAWAALRAAGADHELVDFLVAQPVPLEQLAAPVVDSAGDRIDIRFSVETGKAAAVSASAVRAEPSRPESMDDLAAAERSDAAEWDVDEFYRNCAEAGLTFGPRFRWIRQLRAGGHFMLAELSRPVELAGEPQALLPCLLDAAVQTGLALVTRQGDSGQLPVGIGRLRVYRTDEVETALALATRTGRTNRVRVFDTDGDLICDIEDVWFAKTGFGRTVHDRAIMPPLIHLPGWDRTMVEPGAAAPDAWLIIGTGDQADRLAEALRAAGHPAVAIERTADRAAIAGMLADGGRAVVHLGDAEADDSAITARIETELALEVVQTLARNAHYGPLYLVTTAGVAVASDERVRPAAAALCGLGAVVRTELPELRCRSIDLPDRARSDDRRLVAELLAAAADPAIALRGRDRYSPRVVAPADVTGLDGPGAAERGNGFYAPRLPEFRGDTELHRTAAYLITGGLGALGLLAGRVLAEAGAGTVVLAGRHSPNAQAAAVIADIAALGTRVETVLVDVADREALSALISRFGDELPRLAGVVHCAGALDDALLIEQSPERVRRVFMGKALGAWNLHELTAAHSLDLFVLFSSVSATVGIAGQGNYAAANAYLDALARVRIASGQPALSIQWGPWAGTGMAQGLNAAARRAWERHGVAQLDVEDGARTLKSLLAVDGVVAVYPSSTPSSEPAATQPAAATRPMAATQTAQPPMPDFLTVVRAHATTALGRKTPVADRTPLREFGLDSMMAVELRNALSSELGVRLPATLLFDHPTVAAVADEIARLAAEQHPSRATAVAVHNLDRTATFAAAEEAESATATDEPEDRTTTAPLGADRRTAFAQPEPGGRPEVAVPREQDVVGSSEYDDAIAIIGMGCRYPGGVRGPWDLWRLVSEEVDAVTEVPADRWDVEAYFDADPDAEGKTYTRWGGFVDGVEEFDAGFFDISVGEARMLDPQQRLLLETSWEALEHAGYPADRLAGSRTGVFVGLMSTDYAERMARADVAPNAWFGTGNLASVASGRLSYFFGANGPSLTIDTACSSSLVTVHLAVQSLRRGESDLALACGASVVLTPSLDIYFARARGLAADGRCKSFDARADGVVWSDGAGTLVLKRLSDARRDGDRVLALVRGSAVNSDGRSQGLSAPNGPAQERVIRAALADATLTAADIDYVETHGTGTALGDPIEVNALASALTGERPGSAPLLIGSVKSNIGHTQAAAGIANIIKVVESMRHDRIPPSLHFRSGNPHIDWDDIGVRVVAEERAWPRSSRPRRAGVSAFGISGTNAHVVLEEPPAISHADTPDDAGEHLLALSAKSADALRGLAARYLDFLTEHPDIGLRDLCASANTGRTHFAARVAIVVDTAAQLRAALESVATGSSAAGTVAELSTGPGESAATAHRYVEGADIDWHTLYSERPWRRIELPTYPFQRKRHWLDLGASRPVDDLAPGDLSLPRSVHDRAPSRQVDNPTRQGSADDVAPEPPVGGLSTSVLVVEPGMFSGHRLHGVPTVPAAWMGAQLAGIAAELPGADRWEVTRLRLTSPLAVRSASAIEVQMEPAASGYEVRFLSDSGGGEPTTFARAALRAIGGDAGSVPYRGGDYVDSAEALAVWPSYYDRVSELGLWLGEDYRCAAEFRRISATESETSLRSFATSESGSLDPVLLDACLHSIVLTADPDGLFLPASIDRITVSSSAVAVGDSLRCHVRVTDRSERVIAGDAMLIDSAGRTIATIGGACLIAAGGTDTPRVRRTSGVHVESVGPEQAAAQVDRLLHHLEWTPIGEQFSTGQDSAGRWLVFSDGPAGDAVAAGLSARNIRTRVVRPEDVLGRGLSVDPAEADLEEFLAGAPLGGIAYAWTTGSAAVRVGTVLRLARSLDGVGRVPSTLCLFTVGAQRVSNFDRPDPEQALMWGLGRALATERPEFGCRLVDLEADRAVDVALVIDGLVTGIEDRELAVRDGRWLAARLADGVVDSDVAANYRLGAHRSGDLGRLHWDSTARPAPEAGEVEIAVEATGLNARDLWLALGTHPDAPAPLGLECSGYVTALGDGVTEFRVGDRVVALASGSFARYVTVDHLLVAPLPEGMTFTEGASIPAAFVTAWYGLFEVAGLRAGEHVLVHAPADGIGMAAVRLAAWAGAHVLGTRALGRWAAGVGLDIPQVDTWRVHGLADQLHALTDGRGADIVLNAIAGEFTTRAAEIVGPRGRFIDIDDPGQSRREHGGPAGHGIDYRVVDPASAGPERLGTILRTVLELLGNGTLAAWQPAVHEADDAETAFSALWQRHHASPIVVRGKTTHEATDGARTVVGTGTYLVTGGFGGLGAAAARWLAAHGARTLLLVGRRGPDDAGERLMASLRADGVRVVSRRVDVAHREAVAELLAEIDESGLPPLRGVIHCAGVLDDGVVTDLSWPRFQAVLGPKYRAARHLDELTRGMELDLFITYSSVAGWLGTPGQANYAAANAALDALAWRRRADGLPALSIAWGPFADVGMAAGRPELTRRLDRRGLPPLRATDATAALDRLLTVDSPCPGVFDFAADRWYRAYPGRGTAMEAKRESMRDTQPTGADTTSRQTAGRNPSGSTDTQSDTAPWIAVVQRVVMRVLDRTTEIDPDMPLHDIGVDSLTGMELRAALAAEIGAPLPVGLVFDYPTVRDIAKLLQHKDTDYRINHSNGAGQVDHSDRADHLDRPKSEYRLNDSNGAGQVDHSDRAGHPERPKSGYRVASAVRHDRDAPAAARIGEEDDDPIVIVGMACRFPGGVRTPEEFWDMLWAGRDAITEVPPQRWDVDAFYDPDPAALGTMYTRWGGFVDGADEFDPAFFGIGAAEAKAMDPQQRLLLETSWEALERSGRAPGSLAGSRTGVFVGLCFSEYAGTPTQATDPVSIGAYSVIGSAPSVAAGRVAYALGLQGPAITLDTACSSSLVAVQSAWDGLRAGRCDLALVGGVNLQLAPETTIGFCRLASLSPDGRSRAFDADANGYVRADGCGVLVLTRLSAARRHGDRVLAVVHGIGVNHDGRSNGLTAPNGPAQQRVIRDALAQGGIRPDEVDYVEAHGTGTPLGDPIEATALAEVYGENRAAPLLIGSVKTNIGHTEAAAGVAGVIKAVLMMQHAKIPPSLHFHTPNPLIDWSALPLEVVREPRAWPETGHSRTVGISSFGMSGTNAHLILRQPAPEPARTPSDSAPQVLVLSARDDVALVESAKRWADRLGGSGGELADFAYTAASARTHFEERLAVVAETADAAAARLRAAAADMRSAVRGRVERTSAAPKVALLFTGQGSQYPGMARGLFESEPVFRRALRHCDDVLGPIADGIGLLDALYADRGSAEVLSRTVFTQPVLFAVEWALWEMWRDWGITPAAVLGHSVGEYVAACAAGAMQVDDALRLIAVRGRLMQSLPDGGAMLAVEADPATIARLLERYEPAVAIAGFNSPAQIVVAGPRRSLELLRDDVAAAGIRASTLDVSHAFHSPLMDPILDDLADAARRVVWRDPAIPLISNVTGAPLCAGELTAEYWATHARQPVRFAEGMRALAELGIGAFLEIGPQPTLSTLGGRAIETTARFVAALRRGRDDREMTANALAQLYVGGVTIDWERVHRPHARRRVLAPTYPFQRQRYWADQPQRTRALGSDEHDATTHRPGDAGRRSTATAQATGVNAPLPYVPRRLDLPGDSTHFALTLAPAAPHYLADHVVDRDVVVPAAWFVATIVATAREVTGAEVVAIEDLVIASGLTITKDHPVQVRFAPEPDGLAVEVASRTADGWRTHARAQVSTAAIRTAAEVTLADLLNRCAAWQSADDFYQMLAAAGLHYGPAFRRVVEVRTGDREAVVRLSDPDTDPGADMVHPAVLDAAFQATYAAMAPQTGERHTWVPLAIDRVSVGAVGGRVRFGHVRVLEQTPQLCVAEVRLLDEEGAPVLIADGLRVMRMATERTRGDAALRDVYRMAWQDAGPVASGAAVGRWLVVGAADGPGDAIAARLRASGAQCAVARPGSGFGFRADDEFDVDLGVPAAVRALLGAAGDGRTPLRGIVYTTPVVETDAATPDRAQQAVVGALHLVQAAALTGEPAVWLLTRNGQRVDTSDRVAPDQAAVWGFARSAQLEQHEIGCRIIDLDEQSAADADAVVAEILATAPHRQLALRGGRRLLPRLVPAQQHRPGQDGFLDAATAQTVLITGGLGGIGRALARWLVDRGTRSLVLAGRGAPDATAIQLITELRARGARVEVRALDVADRAAVAATLDWIDRELPPLAGVVHLAGVLDDGVIAEQTATRLGRVFAPKLHGAWHLHELTAPRALRFFLLFSSASAVVGLPGQSSYSAANAFLDGLAELRRAAGLPALSIAWGPWAGTGMVDRLGDGDVQRLSRRGYQLLSDRRALEILSHTIVSDSGALTVLPLDLSTLHRSGVETPDVLAGLAGGDTLPPDPSSVAVQRPPTQDRTDFHTEMAALVRRCVGLAPDADLDRPLHELGLDSVAAIEIRDELSRSVGHRLPATLAFEYPTPRAVIDLLVQLGPAGRQPDSRHHDMSTASSQAGQARDAVSRPPQRDVPAETFSPGAPASANGVRHGEVRAAGPAHNENGAYAAARSDVDSETVRVGGLSFSAPSRGEHPSDGVGDIAIVGVSGRYPGADGLDEYWRVLLEGRDCITEIPRQRWDHSRYFVPDRHNPHTSYTKWGGFLDDVDCFDPLFFAISPREAEVMDPQERLFLQTAWAALEDAGHSRADLARGGLRPEEAGVFVGIMWGTYQMFGAEESRLGRGTLPASTFWSVANRVSHALDFQGPSMAVDTACSSSLTALHLACQSLRTGECRLAVVGGVNLSLHPYKFVALSQGQFASTDGRCRSFGAGGDGYVAGEGVGALVLRPLADAEADGDTIHAVIKGTAVNHGGRVNGFTVPNPTVQAAVIRSALRNGGVDPESVSYIEAHGTGTALGDPIEIAGLTKVFGGTGRAELPIGSVKSNVGHLEAAAGVAALTKVLLQLRHETIVPSLHATPPNPNIDFASTSFRIPERPLPWPSGGPGQPRRATISSFGAGGSNANVVLEEYVDQRPATRWSGDQVVPVSARDTERLTEYVAALDRFLSTRQPNLADLAYTMQVGRLTGTARTAFTARDLDELRAAVRAWVEDAPGARGTARAAADDRVAGWLNGREIDWETVRENGPHRRISLPTYPFARERYWIPDVAAADEGSAAVPETGTPREQQRALAPVWRPAEPDRGDVRDRRPLVLYDAETPASLIETLMATFGDPQRLIRVTDAPHGDGLARADFAAGAQLGRALVARYPDTDSVIDLCDLAPLPSGHRPTTDLGRMGFYQAVIDARAGALILLHMAAGHPGVDGPECTPLAGLVAALADEIGDVHTRTVHLVDHRATVCADPKSLIEILGAECESVGDGAPRVRYRAGRRETIGLDSVTPRPGLVVDPARTYVVTGGTRGLGAEFAAMLVERGARRLVVLGREPLPPESEWSRLAGTDGPQAAKVRRLAALRDRGVAIRTYFGSLTDEAALARFFAEVRRELGPIGGVLHCAGSVSAESPAFVRKTAPAVADVLAPKISGTEVLAEVLAVDRPDFFVLFSSVSAVLPGLAVGLSDYAMANAHLDRFAEAQHANGRTWFRSIQWPSFRGTGFGEVTTSAYRSTRLPTMTAAAGFDLLDGILGMVDTPVVLPYHGAPLQLSLHPSKHAVASTSAAAPPAVDAAPRGERGRAYQELLEIFSDELKLAPARFEGHKRFEEYGADSVLIASAVRRIEKVTGQPFDPALVLEYPTLDALADLLTEQHPELFAATSHSNPTAPQAARGPARTVGHAATNGDGAHRTGGLPASDQGRGGSVAPIAVVGIGCRLPGGDDPNAFWRMLATGESGIREVDPARWDPARYYRPTGGQGLTNSKWGGFVDGVDLFDPEFFGISDALAWQMDPLQRLLLEASVLATADAGYRRDELAGRRIGVYAGSRTANYFNRIPVADRHTIVGIGQNFIAARISDYFDWHAGNLILDSACSSSLVSVHLACQALRAGELDAALAGGVEVLLDETPFLTLAAAGVLSPNGRCATFSEHADGFVPGEGAALLLLKRLDDAVRDGDRIYAVLRGSAIGNDGHTMGITTPNMHAQIEVITAALDAAGMSPDALSYVEAHGTGTMIGDPIELKALATVLGDRSRGPEPCAVGSVKTNIGHLLSAAGIAGAVKTILAVHHGALPPSLHCENLNPRFAFTGSPLYINRELRPWRSADGRPRAAGVSSFGFGGTNAHLIVEEAPAAHRPVRNPLSPPVFRKRSFMLPKTVPSRSTDPGSRIVLPSAPTTSFLRVEPLV</sequence>
<feature type="domain" description="PKS/mFAS DH" evidence="13">
    <location>
        <begin position="2378"/>
        <end position="2655"/>
    </location>
</feature>
<dbReference type="InterPro" id="IPR049552">
    <property type="entry name" value="PKS_DH_N"/>
</dbReference>
<dbReference type="InterPro" id="IPR001227">
    <property type="entry name" value="Ac_transferase_dom_sf"/>
</dbReference>
<dbReference type="PANTHER" id="PTHR43775:SF37">
    <property type="entry name" value="SI:DKEY-61P9.11"/>
    <property type="match status" value="1"/>
</dbReference>
<dbReference type="PANTHER" id="PTHR43775">
    <property type="entry name" value="FATTY ACID SYNTHASE"/>
    <property type="match status" value="1"/>
</dbReference>
<evidence type="ECO:0000256" key="1">
    <source>
        <dbReference type="ARBA" id="ARBA00004496"/>
    </source>
</evidence>
<dbReference type="PROSITE" id="PS52004">
    <property type="entry name" value="KS3_2"/>
    <property type="match status" value="5"/>
</dbReference>
<feature type="region of interest" description="C-terminal hotdog fold" evidence="9">
    <location>
        <begin position="1000"/>
        <end position="1136"/>
    </location>
</feature>
<dbReference type="GO" id="GO:0031177">
    <property type="term" value="F:phosphopantetheine binding"/>
    <property type="evidence" value="ECO:0007669"/>
    <property type="project" value="InterPro"/>
</dbReference>
<dbReference type="GO" id="GO:0004312">
    <property type="term" value="F:fatty acid synthase activity"/>
    <property type="evidence" value="ECO:0007669"/>
    <property type="project" value="TreeGrafter"/>
</dbReference>
<dbReference type="InterPro" id="IPR018201">
    <property type="entry name" value="Ketoacyl_synth_AS"/>
</dbReference>
<feature type="domain" description="PKS/mFAS DH" evidence="13">
    <location>
        <begin position="4562"/>
        <end position="4835"/>
    </location>
</feature>
<dbReference type="InterPro" id="IPR014030">
    <property type="entry name" value="Ketoacyl_synth_N"/>
</dbReference>
<dbReference type="Pfam" id="PF22336">
    <property type="entry name" value="RhiE-like_linker"/>
    <property type="match status" value="1"/>
</dbReference>
<dbReference type="SUPFAM" id="SSF47336">
    <property type="entry name" value="ACP-like"/>
    <property type="match status" value="4"/>
</dbReference>
<dbReference type="InterPro" id="IPR020843">
    <property type="entry name" value="ER"/>
</dbReference>
<evidence type="ECO:0000256" key="4">
    <source>
        <dbReference type="ARBA" id="ARBA00022490"/>
    </source>
</evidence>
<dbReference type="Gene3D" id="1.10.1240.100">
    <property type="match status" value="1"/>
</dbReference>
<feature type="region of interest" description="Disordered" evidence="10">
    <location>
        <begin position="6678"/>
        <end position="6720"/>
    </location>
</feature>
<comment type="subcellular location">
    <subcellularLocation>
        <location evidence="1">Cytoplasm</location>
    </subcellularLocation>
</comment>
<dbReference type="Gene3D" id="3.10.129.110">
    <property type="entry name" value="Polyketide synthase dehydratase"/>
    <property type="match status" value="3"/>
</dbReference>
<feature type="region of interest" description="Disordered" evidence="10">
    <location>
        <begin position="3595"/>
        <end position="3630"/>
    </location>
</feature>
<dbReference type="Pfam" id="PF02801">
    <property type="entry name" value="Ketoacyl-synt_C"/>
    <property type="match status" value="5"/>
</dbReference>
<dbReference type="InterPro" id="IPR009081">
    <property type="entry name" value="PP-bd_ACP"/>
</dbReference>
<dbReference type="Pfam" id="PF08659">
    <property type="entry name" value="KR"/>
    <property type="match status" value="4"/>
</dbReference>
<feature type="domain" description="Ketosynthase family 3 (KS3)" evidence="12">
    <location>
        <begin position="1777"/>
        <end position="2202"/>
    </location>
</feature>
<evidence type="ECO:0000259" key="13">
    <source>
        <dbReference type="PROSITE" id="PS52019"/>
    </source>
</evidence>
<feature type="compositionally biased region" description="Basic and acidic residues" evidence="10">
    <location>
        <begin position="3610"/>
        <end position="3622"/>
    </location>
</feature>
<dbReference type="Gene3D" id="1.10.1200.10">
    <property type="entry name" value="ACP-like"/>
    <property type="match status" value="4"/>
</dbReference>
<dbReference type="InterPro" id="IPR020807">
    <property type="entry name" value="PKS_DH"/>
</dbReference>
<dbReference type="InterPro" id="IPR020841">
    <property type="entry name" value="PKS_Beta-ketoAc_synthase_dom"/>
</dbReference>
<dbReference type="InterPro" id="IPR049551">
    <property type="entry name" value="PKS_DH_C"/>
</dbReference>
<feature type="active site" description="Proton donor; for dehydratase activity" evidence="9">
    <location>
        <position position="1059"/>
    </location>
</feature>
<dbReference type="SUPFAM" id="SSF55048">
    <property type="entry name" value="Probable ACP-binding domain of malonyl-CoA ACP transacylase"/>
    <property type="match status" value="2"/>
</dbReference>
<protein>
    <submittedName>
        <fullName evidence="14">Acyl transferase domain-containing protein</fullName>
    </submittedName>
</protein>
<feature type="region of interest" description="C-terminal hotdog fold" evidence="9">
    <location>
        <begin position="2515"/>
        <end position="2655"/>
    </location>
</feature>
<dbReference type="Gene3D" id="3.40.50.720">
    <property type="entry name" value="NAD(P)-binding Rossmann-like Domain"/>
    <property type="match status" value="6"/>
</dbReference>